<organism evidence="1 2">
    <name type="scientific">Irpex rosettiformis</name>
    <dbReference type="NCBI Taxonomy" id="378272"/>
    <lineage>
        <taxon>Eukaryota</taxon>
        <taxon>Fungi</taxon>
        <taxon>Dikarya</taxon>
        <taxon>Basidiomycota</taxon>
        <taxon>Agaricomycotina</taxon>
        <taxon>Agaricomycetes</taxon>
        <taxon>Polyporales</taxon>
        <taxon>Irpicaceae</taxon>
        <taxon>Irpex</taxon>
    </lineage>
</organism>
<gene>
    <name evidence="1" type="ORF">BDY19DRAFT_740627</name>
</gene>
<reference evidence="1" key="1">
    <citation type="journal article" date="2021" name="Environ. Microbiol.">
        <title>Gene family expansions and transcriptome signatures uncover fungal adaptations to wood decay.</title>
        <authorList>
            <person name="Hage H."/>
            <person name="Miyauchi S."/>
            <person name="Viragh M."/>
            <person name="Drula E."/>
            <person name="Min B."/>
            <person name="Chaduli D."/>
            <person name="Navarro D."/>
            <person name="Favel A."/>
            <person name="Norest M."/>
            <person name="Lesage-Meessen L."/>
            <person name="Balint B."/>
            <person name="Merenyi Z."/>
            <person name="de Eugenio L."/>
            <person name="Morin E."/>
            <person name="Martinez A.T."/>
            <person name="Baldrian P."/>
            <person name="Stursova M."/>
            <person name="Martinez M.J."/>
            <person name="Novotny C."/>
            <person name="Magnuson J.K."/>
            <person name="Spatafora J.W."/>
            <person name="Maurice S."/>
            <person name="Pangilinan J."/>
            <person name="Andreopoulos W."/>
            <person name="LaButti K."/>
            <person name="Hundley H."/>
            <person name="Na H."/>
            <person name="Kuo A."/>
            <person name="Barry K."/>
            <person name="Lipzen A."/>
            <person name="Henrissat B."/>
            <person name="Riley R."/>
            <person name="Ahrendt S."/>
            <person name="Nagy L.G."/>
            <person name="Grigoriev I.V."/>
            <person name="Martin F."/>
            <person name="Rosso M.N."/>
        </authorList>
    </citation>
    <scope>NUCLEOTIDE SEQUENCE</scope>
    <source>
        <strain evidence="1">CBS 384.51</strain>
    </source>
</reference>
<dbReference type="EMBL" id="MU274907">
    <property type="protein sequence ID" value="KAI0090839.1"/>
    <property type="molecule type" value="Genomic_DNA"/>
</dbReference>
<evidence type="ECO:0000313" key="1">
    <source>
        <dbReference type="EMBL" id="KAI0090839.1"/>
    </source>
</evidence>
<dbReference type="Proteomes" id="UP001055072">
    <property type="component" value="Unassembled WGS sequence"/>
</dbReference>
<name>A0ACB8U9I1_9APHY</name>
<evidence type="ECO:0000313" key="2">
    <source>
        <dbReference type="Proteomes" id="UP001055072"/>
    </source>
</evidence>
<accession>A0ACB8U9I1</accession>
<proteinExistence type="predicted"/>
<protein>
    <submittedName>
        <fullName evidence="1">Uncharacterized protein</fullName>
    </submittedName>
</protein>
<sequence length="1114" mass="122780">MTLKIPPFIRPKFSLKASTDLGSLSSLPDLVEFNAIHNSLHPFCIQHYGQQHLHITVSCRDLYHGVLRCSLWLALRGLAQLPRITQDGIVKARPVAILMSSDVGWFIAFLALLRLGVPVLCLSTRLAPQAVVNLLHATHAQAILVSPQLDTLSQESVCLFTKQYGESEPPSVHLVPPFTKFLDPRNDLDPHNAPLPPRFADVGRDAVIMHSSGSTGLPKPIFHSNGYLLGYAACHRLSARDSEGAINVSTLPLYHVRPGCHYCSTYCSCQFQLSQGFGLLAPCLSLAVGMPFVLPSPNTIPTGLSTLDILMASNATSLMTVPSILEELYLLPDCAGTNTLKNLRFVAVGGAPMKQSVAKSLVHAGVPILNHWGATELGAIAPIFIPDAEYDWRYLRVRDDMGLRFEPVEDDNGDVNHYRLMGCPPGTNDEFIVQDLLEVNPRNPSTEFRIAGRADDLIVLATGEKVRPTRLEQHVSEHPLVRGAIVFGDGKFQLGLIIEVSPSHALDLSNPREVGEYIDVIWSSVQQGNEETDRHGRVEREMIIVTTDDTVPLIRTPKGSIPRGDNTRLFQEKIDELYARAGVEGAEALPVDDHHRFRDATDSDDFFERGMDSLQATMLRRRLNGAMALTTSLAPSTLPLDIVYANPSVELLCNALLSLYHDSKIQGSELLTLRDRRLDEIRQTMETWVQKVADISASTSAALQGPSSESSSPYPSSSEGAVVLLTGSTGSLGSALLHVLASSPHVTKIHALNRRGGSMDVRCRQEEGLRKLGVHWNGEKSENLWHKVELHEVDFSAIRFGLDNAAYSRLQTVTHIIHNAWPMDFNRSLKSFHPHLDASLNIIKLALDTHHARPVRVLFSSSIAVVGRYPLIANAPSFESAIPENTLDDPAGIDHFGYAEAKWVCERMFEEASSLYSDKMVATSVRIGQMTGTEGTGAWNVAEHVPMIVQSCVAVGKVPKLEGTASWIPVNKAAVIMSEFLFASETPSTPVLHLENPVRQSWSRILDVLSSRLALPSSSSSPIATTAEEPERIPFTEWLQLVEKYSHPSENPCVKIIPFLEEEFIRMSTGHVVLDMTASREVSRTLNGLREVTDDVLVRYVDYWRGVWGHNCVN</sequence>
<keyword evidence="2" id="KW-1185">Reference proteome</keyword>
<comment type="caution">
    <text evidence="1">The sequence shown here is derived from an EMBL/GenBank/DDBJ whole genome shotgun (WGS) entry which is preliminary data.</text>
</comment>